<keyword evidence="7" id="KW-1185">Reference proteome</keyword>
<dbReference type="Pfam" id="PF25919">
    <property type="entry name" value="BSH_CusB"/>
    <property type="match status" value="1"/>
</dbReference>
<dbReference type="Proteomes" id="UP000009073">
    <property type="component" value="Chromosome"/>
</dbReference>
<protein>
    <submittedName>
        <fullName evidence="6">Efflux transporter, RND family, MFP subunit</fullName>
    </submittedName>
</protein>
<dbReference type="RefSeq" id="WP_015880026.1">
    <property type="nucleotide sequence ID" value="NC_012691.1"/>
</dbReference>
<reference evidence="7" key="1">
    <citation type="submission" date="2009-05" db="EMBL/GenBank/DDBJ databases">
        <title>Complete sequence of Tolumonas auensis DSM 9187.</title>
        <authorList>
            <consortium name="US DOE Joint Genome Institute"/>
            <person name="Lucas S."/>
            <person name="Copeland A."/>
            <person name="Lapidus A."/>
            <person name="Glavina del Rio T."/>
            <person name="Tice H."/>
            <person name="Bruce D."/>
            <person name="Goodwin L."/>
            <person name="Pitluck S."/>
            <person name="Chertkov O."/>
            <person name="Brettin T."/>
            <person name="Detter J.C."/>
            <person name="Han C."/>
            <person name="Larimer F."/>
            <person name="Land M."/>
            <person name="Hauser L."/>
            <person name="Kyrpides N."/>
            <person name="Mikhailova N."/>
            <person name="Spring S."/>
            <person name="Beller H."/>
        </authorList>
    </citation>
    <scope>NUCLEOTIDE SEQUENCE [LARGE SCALE GENOMIC DNA]</scope>
    <source>
        <strain evidence="7">DSM 9187 / TA4</strain>
    </source>
</reference>
<evidence type="ECO:0000256" key="2">
    <source>
        <dbReference type="ARBA" id="ARBA00022448"/>
    </source>
</evidence>
<sequence>MKITSVLLLLAGGLAGGAASYGWFAHQAASTTSESSPAERKILYYRNPMGQPDTSPVPKKDSMGMDYIPVYADEVNAQPKDRKVLYYRNPMGQPDTSPVPKKDSMGMDYIPVYADDAPAEKGMVSIDASRRQNLGVVSVAVTSAQLSRQIRAVGMFAVDERRQYTITSKLDGWVDKLYVNATGQMIKAGQPLFELYSPELIVAQQEYRIARQTQPNAAADKLSPAGLGGAALTRLRYWDIPEGAIRRLANGGDVKRTLPLTAPTNGIVLTKNITQGMKFSAGDALYQIADLSQLWLLVEVFEQDLAAVKVGQEVQVKVNAYPAESFTGKLAFIYPTMNAETRTVQVRIELDNQQGRLKPGMYAEAQLQVPVSTTSQLVVPESALIDSGHRQVVLIDKGNGKYVPRTVQVLARGAVERGERQIAVSGVSAGEKVVTQANFLIDSESNLQAAFSSMGGE</sequence>
<evidence type="ECO:0000256" key="3">
    <source>
        <dbReference type="SAM" id="SignalP"/>
    </source>
</evidence>
<dbReference type="Gene3D" id="2.40.50.100">
    <property type="match status" value="1"/>
</dbReference>
<accession>C4LD46</accession>
<name>C4LD46_TOLAT</name>
<dbReference type="AlphaFoldDB" id="C4LD46"/>
<reference evidence="6 7" key="2">
    <citation type="journal article" date="2011" name="Stand. Genomic Sci.">
        <title>Complete genome sequence of Tolumonas auensis type strain (TA 4).</title>
        <authorList>
            <person name="Chertkov O."/>
            <person name="Copeland A."/>
            <person name="Lucas S."/>
            <person name="Lapidus A."/>
            <person name="Berry K.W."/>
            <person name="Detter J.C."/>
            <person name="Del Rio T.G."/>
            <person name="Hammon N."/>
            <person name="Dalin E."/>
            <person name="Tice H."/>
            <person name="Pitluck S."/>
            <person name="Richardson P."/>
            <person name="Bruce D."/>
            <person name="Goodwin L."/>
            <person name="Han C."/>
            <person name="Tapia R."/>
            <person name="Saunders E."/>
            <person name="Schmutz J."/>
            <person name="Brettin T."/>
            <person name="Larimer F."/>
            <person name="Land M."/>
            <person name="Hauser L."/>
            <person name="Spring S."/>
            <person name="Rohde M."/>
            <person name="Kyrpides N.C."/>
            <person name="Ivanova N."/>
            <person name="Goker M."/>
            <person name="Beller H.R."/>
            <person name="Klenk H.P."/>
            <person name="Woyke T."/>
        </authorList>
    </citation>
    <scope>NUCLEOTIDE SEQUENCE [LARGE SCALE GENOMIC DNA]</scope>
    <source>
        <strain evidence="7">DSM 9187 / TA4</strain>
    </source>
</reference>
<dbReference type="InterPro" id="IPR058792">
    <property type="entry name" value="Beta-barrel_RND_2"/>
</dbReference>
<dbReference type="GO" id="GO:0016020">
    <property type="term" value="C:membrane"/>
    <property type="evidence" value="ECO:0007669"/>
    <property type="project" value="InterPro"/>
</dbReference>
<evidence type="ECO:0000259" key="4">
    <source>
        <dbReference type="Pfam" id="PF25919"/>
    </source>
</evidence>
<dbReference type="GO" id="GO:0046914">
    <property type="term" value="F:transition metal ion binding"/>
    <property type="evidence" value="ECO:0007669"/>
    <property type="project" value="TreeGrafter"/>
</dbReference>
<feature type="signal peptide" evidence="3">
    <location>
        <begin position="1"/>
        <end position="25"/>
    </location>
</feature>
<evidence type="ECO:0000313" key="7">
    <source>
        <dbReference type="Proteomes" id="UP000009073"/>
    </source>
</evidence>
<dbReference type="OrthoDB" id="9806939at2"/>
<dbReference type="eggNOG" id="COG0845">
    <property type="taxonomic scope" value="Bacteria"/>
</dbReference>
<keyword evidence="3" id="KW-0732">Signal</keyword>
<feature type="domain" description="CusB-like beta-barrel" evidence="5">
    <location>
        <begin position="293"/>
        <end position="368"/>
    </location>
</feature>
<dbReference type="SUPFAM" id="SSF111369">
    <property type="entry name" value="HlyD-like secretion proteins"/>
    <property type="match status" value="1"/>
</dbReference>
<organism evidence="6 7">
    <name type="scientific">Tolumonas auensis (strain DSM 9187 / NBRC 110442 / TA 4)</name>
    <dbReference type="NCBI Taxonomy" id="595494"/>
    <lineage>
        <taxon>Bacteria</taxon>
        <taxon>Pseudomonadati</taxon>
        <taxon>Pseudomonadota</taxon>
        <taxon>Gammaproteobacteria</taxon>
        <taxon>Aeromonadales</taxon>
        <taxon>Aeromonadaceae</taxon>
        <taxon>Tolumonas</taxon>
    </lineage>
</organism>
<dbReference type="GO" id="GO:0060003">
    <property type="term" value="P:copper ion export"/>
    <property type="evidence" value="ECO:0007669"/>
    <property type="project" value="TreeGrafter"/>
</dbReference>
<evidence type="ECO:0000256" key="1">
    <source>
        <dbReference type="ARBA" id="ARBA00009477"/>
    </source>
</evidence>
<comment type="similarity">
    <text evidence="1">Belongs to the membrane fusion protein (MFP) (TC 8.A.1) family.</text>
</comment>
<dbReference type="Pfam" id="PF25954">
    <property type="entry name" value="Beta-barrel_RND_2"/>
    <property type="match status" value="1"/>
</dbReference>
<dbReference type="HOGENOM" id="CLU_018816_13_1_6"/>
<dbReference type="PANTHER" id="PTHR30097:SF15">
    <property type="entry name" value="CATION EFFLUX SYSTEM PROTEIN CUSB"/>
    <property type="match status" value="1"/>
</dbReference>
<dbReference type="Gene3D" id="2.40.30.170">
    <property type="match status" value="1"/>
</dbReference>
<dbReference type="InterPro" id="IPR058790">
    <property type="entry name" value="BSH_CusB"/>
</dbReference>
<dbReference type="Gene3D" id="2.40.420.20">
    <property type="match status" value="1"/>
</dbReference>
<evidence type="ECO:0000313" key="6">
    <source>
        <dbReference type="EMBL" id="ACQ94577.1"/>
    </source>
</evidence>
<keyword evidence="2" id="KW-0813">Transport</keyword>
<feature type="chain" id="PRO_5002940275" evidence="3">
    <location>
        <begin position="26"/>
        <end position="457"/>
    </location>
</feature>
<dbReference type="InterPro" id="IPR006143">
    <property type="entry name" value="RND_pump_MFP"/>
</dbReference>
<dbReference type="GO" id="GO:0022857">
    <property type="term" value="F:transmembrane transporter activity"/>
    <property type="evidence" value="ECO:0007669"/>
    <property type="project" value="InterPro"/>
</dbReference>
<dbReference type="FunFam" id="2.40.30.170:FF:000010">
    <property type="entry name" value="Efflux RND transporter periplasmic adaptor subunit"/>
    <property type="match status" value="1"/>
</dbReference>
<dbReference type="KEGG" id="tau:Tola_2988"/>
<dbReference type="GO" id="GO:0030288">
    <property type="term" value="C:outer membrane-bounded periplasmic space"/>
    <property type="evidence" value="ECO:0007669"/>
    <property type="project" value="TreeGrafter"/>
</dbReference>
<dbReference type="NCBIfam" id="TIGR01730">
    <property type="entry name" value="RND_mfp"/>
    <property type="match status" value="1"/>
</dbReference>
<dbReference type="STRING" id="595494.Tola_2988"/>
<evidence type="ECO:0000259" key="5">
    <source>
        <dbReference type="Pfam" id="PF25954"/>
    </source>
</evidence>
<dbReference type="GO" id="GO:0015679">
    <property type="term" value="P:plasma membrane copper ion transport"/>
    <property type="evidence" value="ECO:0007669"/>
    <property type="project" value="TreeGrafter"/>
</dbReference>
<feature type="domain" description="CusB-like barrel-sandwich hybrid" evidence="4">
    <location>
        <begin position="165"/>
        <end position="289"/>
    </location>
</feature>
<dbReference type="InterPro" id="IPR051909">
    <property type="entry name" value="MFP_Cation_Efflux"/>
</dbReference>
<proteinExistence type="inferred from homology"/>
<dbReference type="EMBL" id="CP001616">
    <property type="protein sequence ID" value="ACQ94577.1"/>
    <property type="molecule type" value="Genomic_DNA"/>
</dbReference>
<dbReference type="PANTHER" id="PTHR30097">
    <property type="entry name" value="CATION EFFLUX SYSTEM PROTEIN CUSB"/>
    <property type="match status" value="1"/>
</dbReference>
<gene>
    <name evidence="6" type="ordered locus">Tola_2988</name>
</gene>